<dbReference type="AlphaFoldDB" id="A0A9P5ZB81"/>
<evidence type="ECO:0000256" key="1">
    <source>
        <dbReference type="SAM" id="MobiDB-lite"/>
    </source>
</evidence>
<dbReference type="EMBL" id="MU155145">
    <property type="protein sequence ID" value="KAF9484277.1"/>
    <property type="molecule type" value="Genomic_DNA"/>
</dbReference>
<sequence length="247" mass="26802">MRVSIPLFITLLLNVVVGLVIPLTNPSRRSDALYVREGLVYVDAVDDVVFVRSDHGHGHGHASSSSHSPTHASAHGQAPKAKASGGRSKPNMAKMSSVARVNKALTDFKAGASPAQRAAVEHAYRNTKGLPRLDAKFHIKGSRKTGKASNKYSGKDVHGAVIDAHWEAERLKTASKRQKDASTLKSFKNLPHREAKFGTKKPLDHVKPHHGPLSEFHLPNKHPNAVDQLGPARIIVENAGTHHVFRA</sequence>
<evidence type="ECO:0000313" key="4">
    <source>
        <dbReference type="Proteomes" id="UP000807469"/>
    </source>
</evidence>
<evidence type="ECO:0000256" key="2">
    <source>
        <dbReference type="SAM" id="SignalP"/>
    </source>
</evidence>
<protein>
    <submittedName>
        <fullName evidence="3">Uncharacterized protein</fullName>
    </submittedName>
</protein>
<feature type="chain" id="PRO_5040284997" evidence="2">
    <location>
        <begin position="19"/>
        <end position="247"/>
    </location>
</feature>
<gene>
    <name evidence="3" type="ORF">BDN70DRAFT_928523</name>
</gene>
<proteinExistence type="predicted"/>
<dbReference type="Proteomes" id="UP000807469">
    <property type="component" value="Unassembled WGS sequence"/>
</dbReference>
<feature type="signal peptide" evidence="2">
    <location>
        <begin position="1"/>
        <end position="18"/>
    </location>
</feature>
<name>A0A9P5ZB81_9AGAR</name>
<organism evidence="3 4">
    <name type="scientific">Pholiota conissans</name>
    <dbReference type="NCBI Taxonomy" id="109636"/>
    <lineage>
        <taxon>Eukaryota</taxon>
        <taxon>Fungi</taxon>
        <taxon>Dikarya</taxon>
        <taxon>Basidiomycota</taxon>
        <taxon>Agaricomycotina</taxon>
        <taxon>Agaricomycetes</taxon>
        <taxon>Agaricomycetidae</taxon>
        <taxon>Agaricales</taxon>
        <taxon>Agaricineae</taxon>
        <taxon>Strophariaceae</taxon>
        <taxon>Pholiota</taxon>
    </lineage>
</organism>
<comment type="caution">
    <text evidence="3">The sequence shown here is derived from an EMBL/GenBank/DDBJ whole genome shotgun (WGS) entry which is preliminary data.</text>
</comment>
<keyword evidence="2" id="KW-0732">Signal</keyword>
<reference evidence="3" key="1">
    <citation type="submission" date="2020-11" db="EMBL/GenBank/DDBJ databases">
        <authorList>
            <consortium name="DOE Joint Genome Institute"/>
            <person name="Ahrendt S."/>
            <person name="Riley R."/>
            <person name="Andreopoulos W."/>
            <person name="Labutti K."/>
            <person name="Pangilinan J."/>
            <person name="Ruiz-Duenas F.J."/>
            <person name="Barrasa J.M."/>
            <person name="Sanchez-Garcia M."/>
            <person name="Camarero S."/>
            <person name="Miyauchi S."/>
            <person name="Serrano A."/>
            <person name="Linde D."/>
            <person name="Babiker R."/>
            <person name="Drula E."/>
            <person name="Ayuso-Fernandez I."/>
            <person name="Pacheco R."/>
            <person name="Padilla G."/>
            <person name="Ferreira P."/>
            <person name="Barriuso J."/>
            <person name="Kellner H."/>
            <person name="Castanera R."/>
            <person name="Alfaro M."/>
            <person name="Ramirez L."/>
            <person name="Pisabarro A.G."/>
            <person name="Kuo A."/>
            <person name="Tritt A."/>
            <person name="Lipzen A."/>
            <person name="He G."/>
            <person name="Yan M."/>
            <person name="Ng V."/>
            <person name="Cullen D."/>
            <person name="Martin F."/>
            <person name="Rosso M.-N."/>
            <person name="Henrissat B."/>
            <person name="Hibbett D."/>
            <person name="Martinez A.T."/>
            <person name="Grigoriev I.V."/>
        </authorList>
    </citation>
    <scope>NUCLEOTIDE SEQUENCE</scope>
    <source>
        <strain evidence="3">CIRM-BRFM 674</strain>
    </source>
</reference>
<feature type="region of interest" description="Disordered" evidence="1">
    <location>
        <begin position="55"/>
        <end position="95"/>
    </location>
</feature>
<keyword evidence="4" id="KW-1185">Reference proteome</keyword>
<feature type="compositionally biased region" description="Low complexity" evidence="1">
    <location>
        <begin position="61"/>
        <end position="76"/>
    </location>
</feature>
<evidence type="ECO:0000313" key="3">
    <source>
        <dbReference type="EMBL" id="KAF9484277.1"/>
    </source>
</evidence>
<accession>A0A9P5ZB81</accession>